<dbReference type="InterPro" id="IPR029058">
    <property type="entry name" value="AB_hydrolase_fold"/>
</dbReference>
<dbReference type="Pfam" id="PF00975">
    <property type="entry name" value="Thioesterase"/>
    <property type="match status" value="1"/>
</dbReference>
<sequence>MAPTFDSWVKYLKPNPQASLRLFCFTFAGGWSATFRTWPDGLPEYVETCAIELPGRGTRLKEIPLTSFPLLVEAIALVLPPHLDKPFAFFGHSMGGLICFEVARFLNKHYDREPVHLFASGCRSPQLPALKPPIHTLPEAAFLEELRNLNGTPQVVLENAELRQLLLPVLRADFAVFETYTYTTDSPLNCSITALGGLHDPEVSAEQMTGWREQTTASFSLHLLPGDHFFLQSAQPLLLQIISQKLHQLTSVQSFR</sequence>
<dbReference type="GO" id="GO:0008610">
    <property type="term" value="P:lipid biosynthetic process"/>
    <property type="evidence" value="ECO:0007669"/>
    <property type="project" value="TreeGrafter"/>
</dbReference>
<accession>A0A2T1DAY0</accession>
<dbReference type="STRING" id="1920490.GCA_001895925_04910"/>
<organism evidence="3 4">
    <name type="scientific">Phormidesmis priestleyi ULC007</name>
    <dbReference type="NCBI Taxonomy" id="1920490"/>
    <lineage>
        <taxon>Bacteria</taxon>
        <taxon>Bacillati</taxon>
        <taxon>Cyanobacteriota</taxon>
        <taxon>Cyanophyceae</taxon>
        <taxon>Leptolyngbyales</taxon>
        <taxon>Leptolyngbyaceae</taxon>
        <taxon>Phormidesmis</taxon>
    </lineage>
</organism>
<dbReference type="SUPFAM" id="SSF53474">
    <property type="entry name" value="alpha/beta-Hydrolases"/>
    <property type="match status" value="1"/>
</dbReference>
<comment type="caution">
    <text evidence="3">The sequence shown here is derived from an EMBL/GenBank/DDBJ whole genome shotgun (WGS) entry which is preliminary data.</text>
</comment>
<gene>
    <name evidence="3" type="ORF">C7B65_17955</name>
</gene>
<evidence type="ECO:0000259" key="2">
    <source>
        <dbReference type="Pfam" id="PF00975"/>
    </source>
</evidence>
<proteinExistence type="inferred from homology"/>
<dbReference type="PANTHER" id="PTHR11487">
    <property type="entry name" value="THIOESTERASE"/>
    <property type="match status" value="1"/>
</dbReference>
<dbReference type="InterPro" id="IPR001031">
    <property type="entry name" value="Thioesterase"/>
</dbReference>
<feature type="domain" description="Thioesterase" evidence="2">
    <location>
        <begin position="21"/>
        <end position="245"/>
    </location>
</feature>
<reference evidence="3 4" key="1">
    <citation type="submission" date="2018-02" db="EMBL/GenBank/DDBJ databases">
        <authorList>
            <person name="Cohen D.B."/>
            <person name="Kent A.D."/>
        </authorList>
    </citation>
    <scope>NUCLEOTIDE SEQUENCE [LARGE SCALE GENOMIC DNA]</scope>
    <source>
        <strain evidence="3 4">ULC007</strain>
    </source>
</reference>
<keyword evidence="4" id="KW-1185">Reference proteome</keyword>
<evidence type="ECO:0000313" key="4">
    <source>
        <dbReference type="Proteomes" id="UP000238634"/>
    </source>
</evidence>
<dbReference type="AlphaFoldDB" id="A0A2T1DAY0"/>
<dbReference type="OrthoDB" id="2213423at2"/>
<name>A0A2T1DAY0_9CYAN</name>
<protein>
    <submittedName>
        <fullName evidence="3">Thioesterase</fullName>
    </submittedName>
</protein>
<dbReference type="InterPro" id="IPR012223">
    <property type="entry name" value="TEII"/>
</dbReference>
<dbReference type="PANTHER" id="PTHR11487:SF0">
    <property type="entry name" value="S-ACYL FATTY ACID SYNTHASE THIOESTERASE, MEDIUM CHAIN"/>
    <property type="match status" value="1"/>
</dbReference>
<evidence type="ECO:0000256" key="1">
    <source>
        <dbReference type="ARBA" id="ARBA00007169"/>
    </source>
</evidence>
<dbReference type="RefSeq" id="WP_073072323.1">
    <property type="nucleotide sequence ID" value="NZ_MPPI01000015.1"/>
</dbReference>
<evidence type="ECO:0000313" key="3">
    <source>
        <dbReference type="EMBL" id="PSB17682.1"/>
    </source>
</evidence>
<comment type="similarity">
    <text evidence="1">Belongs to the thioesterase family.</text>
</comment>
<reference evidence="3 4" key="2">
    <citation type="submission" date="2018-03" db="EMBL/GenBank/DDBJ databases">
        <title>The ancient ancestry and fast evolution of plastids.</title>
        <authorList>
            <person name="Moore K.R."/>
            <person name="Magnabosco C."/>
            <person name="Momper L."/>
            <person name="Gold D.A."/>
            <person name="Bosak T."/>
            <person name="Fournier G.P."/>
        </authorList>
    </citation>
    <scope>NUCLEOTIDE SEQUENCE [LARGE SCALE GENOMIC DNA]</scope>
    <source>
        <strain evidence="3 4">ULC007</strain>
    </source>
</reference>
<dbReference type="Proteomes" id="UP000238634">
    <property type="component" value="Unassembled WGS sequence"/>
</dbReference>
<dbReference type="Gene3D" id="3.40.50.1820">
    <property type="entry name" value="alpha/beta hydrolase"/>
    <property type="match status" value="1"/>
</dbReference>
<dbReference type="EMBL" id="PVWG01000025">
    <property type="protein sequence ID" value="PSB17682.1"/>
    <property type="molecule type" value="Genomic_DNA"/>
</dbReference>